<dbReference type="InterPro" id="IPR011746">
    <property type="entry name" value="Trp_synth-assoc_CHP"/>
</dbReference>
<dbReference type="Proteomes" id="UP000591626">
    <property type="component" value="Unassembled WGS sequence"/>
</dbReference>
<organism evidence="2 3">
    <name type="scientific">Corynebacterium coyleae</name>
    <dbReference type="NCBI Taxonomy" id="53374"/>
    <lineage>
        <taxon>Bacteria</taxon>
        <taxon>Bacillati</taxon>
        <taxon>Actinomycetota</taxon>
        <taxon>Actinomycetes</taxon>
        <taxon>Mycobacteriales</taxon>
        <taxon>Corynebacteriaceae</taxon>
        <taxon>Corynebacterium</taxon>
    </lineage>
</organism>
<evidence type="ECO:0000313" key="3">
    <source>
        <dbReference type="Proteomes" id="UP000591626"/>
    </source>
</evidence>
<feature type="transmembrane region" description="Helical" evidence="1">
    <location>
        <begin position="138"/>
        <end position="160"/>
    </location>
</feature>
<keyword evidence="1" id="KW-0472">Membrane</keyword>
<dbReference type="NCBIfam" id="TIGR02234">
    <property type="entry name" value="trp_oprn_chp"/>
    <property type="match status" value="1"/>
</dbReference>
<comment type="caution">
    <text evidence="2">The sequence shown here is derived from an EMBL/GenBank/DDBJ whole genome shotgun (WGS) entry which is preliminary data.</text>
</comment>
<dbReference type="EMBL" id="JAAUVV010000001">
    <property type="protein sequence ID" value="NJJ02903.1"/>
    <property type="molecule type" value="Genomic_DNA"/>
</dbReference>
<proteinExistence type="predicted"/>
<dbReference type="Pfam" id="PF09534">
    <property type="entry name" value="Trp_oprn_chp"/>
    <property type="match status" value="1"/>
</dbReference>
<sequence length="221" mass="23025">MKKNKTGALLLGVAGAVMWGFSRMDWVTAKYNDDLSGEGVATITGAEWSTEITAVAVLLLAGAIAAFALRKVGRRVVGGICALAAAAAVIPAAALLARGADHERIHAILTAGAEQTATDTSSAAIANWAEITAADVAVVGPVLTIVGCVLGVIGGAMLVVKPGEDAPKQHKYEKEAVRKETIRHDLKEEPDSGRVMWDALDADIDPTETGDEDFRPTQGNR</sequence>
<dbReference type="RefSeq" id="WP_167615476.1">
    <property type="nucleotide sequence ID" value="NZ_JAAUVV010000001.1"/>
</dbReference>
<name>A0AAP6XKC3_9CORY</name>
<dbReference type="AlphaFoldDB" id="A0AAP6XKC3"/>
<dbReference type="InterPro" id="IPR019051">
    <property type="entry name" value="Trp_biosyn_TM_oprn/chp"/>
</dbReference>
<keyword evidence="1" id="KW-1133">Transmembrane helix</keyword>
<accession>A0AAP6XKC3</accession>
<keyword evidence="1" id="KW-0812">Transmembrane</keyword>
<reference evidence="2 3" key="1">
    <citation type="submission" date="2020-03" db="EMBL/GenBank/DDBJ databases">
        <title>Draft genome sequences of bacterial isolates from the female urobiome.</title>
        <authorList>
            <person name="Miller-Ensminger T."/>
            <person name="Wolfe A.J."/>
            <person name="Putonti C."/>
        </authorList>
    </citation>
    <scope>NUCLEOTIDE SEQUENCE [LARGE SCALE GENOMIC DNA]</scope>
    <source>
        <strain evidence="2 3">UMB8490</strain>
    </source>
</reference>
<protein>
    <submittedName>
        <fullName evidence="2">TIGR02234 family membrane protein</fullName>
    </submittedName>
</protein>
<evidence type="ECO:0000256" key="1">
    <source>
        <dbReference type="SAM" id="Phobius"/>
    </source>
</evidence>
<gene>
    <name evidence="2" type="ORF">HC138_00695</name>
</gene>
<feature type="transmembrane region" description="Helical" evidence="1">
    <location>
        <begin position="76"/>
        <end position="97"/>
    </location>
</feature>
<feature type="transmembrane region" description="Helical" evidence="1">
    <location>
        <begin position="48"/>
        <end position="69"/>
    </location>
</feature>
<evidence type="ECO:0000313" key="2">
    <source>
        <dbReference type="EMBL" id="NJJ02903.1"/>
    </source>
</evidence>